<feature type="region of interest" description="Disordered" evidence="1">
    <location>
        <begin position="80"/>
        <end position="104"/>
    </location>
</feature>
<reference evidence="2 3" key="1">
    <citation type="submission" date="2018-10" db="EMBL/GenBank/DDBJ databases">
        <title>Genome assembly for a Yunnan-Guizhou Plateau 3E fish, Anabarilius grahami (Regan), and its evolutionary and genetic applications.</title>
        <authorList>
            <person name="Jiang W."/>
        </authorList>
    </citation>
    <scope>NUCLEOTIDE SEQUENCE [LARGE SCALE GENOMIC DNA]</scope>
    <source>
        <strain evidence="2">AG-KIZ</strain>
        <tissue evidence="2">Muscle</tissue>
    </source>
</reference>
<name>A0A3N0Y185_ANAGA</name>
<accession>A0A3N0Y185</accession>
<proteinExistence type="predicted"/>
<organism evidence="2 3">
    <name type="scientific">Anabarilius grahami</name>
    <name type="common">Kanglang fish</name>
    <name type="synonym">Barilius grahami</name>
    <dbReference type="NCBI Taxonomy" id="495550"/>
    <lineage>
        <taxon>Eukaryota</taxon>
        <taxon>Metazoa</taxon>
        <taxon>Chordata</taxon>
        <taxon>Craniata</taxon>
        <taxon>Vertebrata</taxon>
        <taxon>Euteleostomi</taxon>
        <taxon>Actinopterygii</taxon>
        <taxon>Neopterygii</taxon>
        <taxon>Teleostei</taxon>
        <taxon>Ostariophysi</taxon>
        <taxon>Cypriniformes</taxon>
        <taxon>Xenocyprididae</taxon>
        <taxon>Xenocypridinae</taxon>
        <taxon>Xenocypridinae incertae sedis</taxon>
        <taxon>Anabarilius</taxon>
    </lineage>
</organism>
<evidence type="ECO:0000313" key="3">
    <source>
        <dbReference type="Proteomes" id="UP000281406"/>
    </source>
</evidence>
<evidence type="ECO:0000256" key="1">
    <source>
        <dbReference type="SAM" id="MobiDB-lite"/>
    </source>
</evidence>
<dbReference type="EMBL" id="RJVU01054546">
    <property type="protein sequence ID" value="ROL05638.1"/>
    <property type="molecule type" value="Genomic_DNA"/>
</dbReference>
<keyword evidence="3" id="KW-1185">Reference proteome</keyword>
<dbReference type="Proteomes" id="UP000281406">
    <property type="component" value="Unassembled WGS sequence"/>
</dbReference>
<comment type="caution">
    <text evidence="2">The sequence shown here is derived from an EMBL/GenBank/DDBJ whole genome shotgun (WGS) entry which is preliminary data.</text>
</comment>
<sequence length="118" mass="13135">MKLRVMSRAQLRAEAALCLQRLAASAVRTRAAGHQIMCESKSNHLLCFDSRCSRITCADQSEALCVCECTAVERIRPASVRRHQPRRAAHLHPPTARSLPSNTHTAWQSITHHATLTL</sequence>
<gene>
    <name evidence="2" type="ORF">DPX16_4856</name>
</gene>
<protein>
    <submittedName>
        <fullName evidence="2">Uncharacterized protein</fullName>
    </submittedName>
</protein>
<dbReference type="AlphaFoldDB" id="A0A3N0Y185"/>
<feature type="compositionally biased region" description="Basic residues" evidence="1">
    <location>
        <begin position="80"/>
        <end position="90"/>
    </location>
</feature>
<evidence type="ECO:0000313" key="2">
    <source>
        <dbReference type="EMBL" id="ROL05638.1"/>
    </source>
</evidence>